<comment type="similarity">
    <text evidence="1">Belongs to the PP2C family.</text>
</comment>
<dbReference type="SUPFAM" id="SSF81606">
    <property type="entry name" value="PP2C-like"/>
    <property type="match status" value="1"/>
</dbReference>
<reference evidence="3" key="1">
    <citation type="submission" date="2019-06" db="EMBL/GenBank/DDBJ databases">
        <authorList>
            <person name="Zheng W."/>
        </authorList>
    </citation>
    <scope>NUCLEOTIDE SEQUENCE</scope>
    <source>
        <strain evidence="3">QDHG01</strain>
    </source>
</reference>
<keyword evidence="4" id="KW-1185">Reference proteome</keyword>
<dbReference type="InterPro" id="IPR039123">
    <property type="entry name" value="PPTC7"/>
</dbReference>
<sequence>MIPHFEKRYKGGEDAYIERPDLLVVADGVGGWGEVGVDPGLFSKALVKLIEEEYVKNPVQGKLKEYLVEAVKKNKNVGSSTCVLAKFGGVQDGQVVMETTNLGDSGYMIIRAPEVGSKNQEPLEVIFRSKEQQYRFNFPYQCGTDCELPYAAEDKQHQMRSNDIVIMASDGLFDNLYHEDVLSCLKPHYRPSAQSRAATGEVTNLFGAADCMARKAEKLGLDQGYMSPFARGAQQVGIPYRGGKADDVTVIVAQVNFKYQ</sequence>
<comment type="caution">
    <text evidence="3">The sequence shown here is derived from an EMBL/GenBank/DDBJ whole genome shotgun (WGS) entry which is preliminary data.</text>
</comment>
<dbReference type="OrthoDB" id="60843at2759"/>
<dbReference type="SMART" id="SM00331">
    <property type="entry name" value="PP2C_SIG"/>
    <property type="match status" value="1"/>
</dbReference>
<evidence type="ECO:0000313" key="3">
    <source>
        <dbReference type="EMBL" id="TNV72579.1"/>
    </source>
</evidence>
<dbReference type="PANTHER" id="PTHR12320:SF1">
    <property type="entry name" value="PROTEIN PHOSPHATASE PTC7 HOMOLOG"/>
    <property type="match status" value="1"/>
</dbReference>
<organism evidence="3 4">
    <name type="scientific">Halteria grandinella</name>
    <dbReference type="NCBI Taxonomy" id="5974"/>
    <lineage>
        <taxon>Eukaryota</taxon>
        <taxon>Sar</taxon>
        <taxon>Alveolata</taxon>
        <taxon>Ciliophora</taxon>
        <taxon>Intramacronucleata</taxon>
        <taxon>Spirotrichea</taxon>
        <taxon>Stichotrichia</taxon>
        <taxon>Sporadotrichida</taxon>
        <taxon>Halteriidae</taxon>
        <taxon>Halteria</taxon>
    </lineage>
</organism>
<dbReference type="SMART" id="SM00332">
    <property type="entry name" value="PP2Cc"/>
    <property type="match status" value="1"/>
</dbReference>
<gene>
    <name evidence="3" type="ORF">FGO68_gene3233</name>
</gene>
<comment type="cofactor">
    <cofactor evidence="1">
        <name>Mg(2+)</name>
        <dbReference type="ChEBI" id="CHEBI:18420"/>
    </cofactor>
</comment>
<comment type="cofactor">
    <cofactor evidence="1">
        <name>Mn(2+)</name>
        <dbReference type="ChEBI" id="CHEBI:29035"/>
    </cofactor>
</comment>
<dbReference type="PROSITE" id="PS51746">
    <property type="entry name" value="PPM_2"/>
    <property type="match status" value="1"/>
</dbReference>
<keyword evidence="1" id="KW-0904">Protein phosphatase</keyword>
<accession>A0A8J8ND22</accession>
<comment type="catalytic activity">
    <reaction evidence="1">
        <text>O-phospho-L-threonyl-[protein] + H2O = L-threonyl-[protein] + phosphate</text>
        <dbReference type="Rhea" id="RHEA:47004"/>
        <dbReference type="Rhea" id="RHEA-COMP:11060"/>
        <dbReference type="Rhea" id="RHEA-COMP:11605"/>
        <dbReference type="ChEBI" id="CHEBI:15377"/>
        <dbReference type="ChEBI" id="CHEBI:30013"/>
        <dbReference type="ChEBI" id="CHEBI:43474"/>
        <dbReference type="ChEBI" id="CHEBI:61977"/>
        <dbReference type="EC" id="3.1.3.16"/>
    </reaction>
</comment>
<dbReference type="Gene3D" id="3.60.40.10">
    <property type="entry name" value="PPM-type phosphatase domain"/>
    <property type="match status" value="1"/>
</dbReference>
<name>A0A8J8ND22_HALGN</name>
<evidence type="ECO:0000256" key="1">
    <source>
        <dbReference type="RuleBase" id="RU366020"/>
    </source>
</evidence>
<evidence type="ECO:0000259" key="2">
    <source>
        <dbReference type="PROSITE" id="PS51746"/>
    </source>
</evidence>
<dbReference type="AlphaFoldDB" id="A0A8J8ND22"/>
<dbReference type="Proteomes" id="UP000785679">
    <property type="component" value="Unassembled WGS sequence"/>
</dbReference>
<protein>
    <recommendedName>
        <fullName evidence="1">Protein phosphatase</fullName>
        <ecNumber evidence="1">3.1.3.16</ecNumber>
    </recommendedName>
</protein>
<dbReference type="GO" id="GO:0004722">
    <property type="term" value="F:protein serine/threonine phosphatase activity"/>
    <property type="evidence" value="ECO:0007669"/>
    <property type="project" value="UniProtKB-EC"/>
</dbReference>
<dbReference type="EMBL" id="RRYP01021760">
    <property type="protein sequence ID" value="TNV72579.1"/>
    <property type="molecule type" value="Genomic_DNA"/>
</dbReference>
<evidence type="ECO:0000313" key="4">
    <source>
        <dbReference type="Proteomes" id="UP000785679"/>
    </source>
</evidence>
<keyword evidence="1" id="KW-0464">Manganese</keyword>
<keyword evidence="1" id="KW-0460">Magnesium</keyword>
<comment type="catalytic activity">
    <reaction evidence="1">
        <text>O-phospho-L-seryl-[protein] + H2O = L-seryl-[protein] + phosphate</text>
        <dbReference type="Rhea" id="RHEA:20629"/>
        <dbReference type="Rhea" id="RHEA-COMP:9863"/>
        <dbReference type="Rhea" id="RHEA-COMP:11604"/>
        <dbReference type="ChEBI" id="CHEBI:15377"/>
        <dbReference type="ChEBI" id="CHEBI:29999"/>
        <dbReference type="ChEBI" id="CHEBI:43474"/>
        <dbReference type="ChEBI" id="CHEBI:83421"/>
        <dbReference type="EC" id="3.1.3.16"/>
    </reaction>
</comment>
<feature type="domain" description="PPM-type phosphatase" evidence="2">
    <location>
        <begin position="1"/>
        <end position="255"/>
    </location>
</feature>
<dbReference type="InterPro" id="IPR001932">
    <property type="entry name" value="PPM-type_phosphatase-like_dom"/>
</dbReference>
<dbReference type="InterPro" id="IPR036457">
    <property type="entry name" value="PPM-type-like_dom_sf"/>
</dbReference>
<dbReference type="EC" id="3.1.3.16" evidence="1"/>
<keyword evidence="1" id="KW-0378">Hydrolase</keyword>
<keyword evidence="1" id="KW-0479">Metal-binding</keyword>
<dbReference type="GO" id="GO:0046872">
    <property type="term" value="F:metal ion binding"/>
    <property type="evidence" value="ECO:0007669"/>
    <property type="project" value="UniProtKB-UniRule"/>
</dbReference>
<dbReference type="PANTHER" id="PTHR12320">
    <property type="entry name" value="PROTEIN PHOSPHATASE 2C"/>
    <property type="match status" value="1"/>
</dbReference>
<proteinExistence type="inferred from homology"/>